<keyword evidence="5 7" id="KW-1133">Transmembrane helix</keyword>
<dbReference type="EMBL" id="LSRL02000114">
    <property type="protein sequence ID" value="TDG44196.1"/>
    <property type="molecule type" value="Genomic_DNA"/>
</dbReference>
<feature type="transmembrane region" description="Helical" evidence="7">
    <location>
        <begin position="59"/>
        <end position="82"/>
    </location>
</feature>
<reference evidence="9 10" key="1">
    <citation type="journal article" date="2019" name="J. Hered.">
        <title>An Improved Genome Assembly for Drosophila navojoa, the Basal Species in the mojavensis Cluster.</title>
        <authorList>
            <person name="Vanderlinde T."/>
            <person name="Dupim E.G."/>
            <person name="Nazario-Yepiz N.O."/>
            <person name="Carvalho A.B."/>
        </authorList>
    </citation>
    <scope>NUCLEOTIDE SEQUENCE [LARGE SCALE GENOMIC DNA]</scope>
    <source>
        <strain evidence="9">Navoj_Jal97</strain>
        <tissue evidence="9">Whole organism</tissue>
    </source>
</reference>
<evidence type="ECO:0000256" key="7">
    <source>
        <dbReference type="SAM" id="Phobius"/>
    </source>
</evidence>
<dbReference type="Proteomes" id="UP000295192">
    <property type="component" value="Unassembled WGS sequence"/>
</dbReference>
<dbReference type="OrthoDB" id="432881at2759"/>
<organism evidence="9 10">
    <name type="scientific">Drosophila navojoa</name>
    <name type="common">Fruit fly</name>
    <dbReference type="NCBI Taxonomy" id="7232"/>
    <lineage>
        <taxon>Eukaryota</taxon>
        <taxon>Metazoa</taxon>
        <taxon>Ecdysozoa</taxon>
        <taxon>Arthropoda</taxon>
        <taxon>Hexapoda</taxon>
        <taxon>Insecta</taxon>
        <taxon>Pterygota</taxon>
        <taxon>Neoptera</taxon>
        <taxon>Endopterygota</taxon>
        <taxon>Diptera</taxon>
        <taxon>Brachycera</taxon>
        <taxon>Muscomorpha</taxon>
        <taxon>Ephydroidea</taxon>
        <taxon>Drosophilidae</taxon>
        <taxon>Drosophila</taxon>
    </lineage>
</organism>
<dbReference type="CDD" id="cd08554">
    <property type="entry name" value="Cyt_b561"/>
    <property type="match status" value="1"/>
</dbReference>
<feature type="domain" description="Cytochrome b561" evidence="8">
    <location>
        <begin position="95"/>
        <end position="226"/>
    </location>
</feature>
<evidence type="ECO:0000256" key="1">
    <source>
        <dbReference type="ARBA" id="ARBA00004370"/>
    </source>
</evidence>
<dbReference type="OMA" id="YCTIAFV"/>
<feature type="transmembrane region" description="Helical" evidence="7">
    <location>
        <begin position="94"/>
        <end position="114"/>
    </location>
</feature>
<proteinExistence type="predicted"/>
<evidence type="ECO:0000256" key="5">
    <source>
        <dbReference type="ARBA" id="ARBA00022989"/>
    </source>
</evidence>
<feature type="transmembrane region" description="Helical" evidence="7">
    <location>
        <begin position="205"/>
        <end position="221"/>
    </location>
</feature>
<feature type="transmembrane region" description="Helical" evidence="7">
    <location>
        <begin position="134"/>
        <end position="153"/>
    </location>
</feature>
<keyword evidence="3 7" id="KW-0812">Transmembrane</keyword>
<comment type="subcellular location">
    <subcellularLocation>
        <location evidence="1">Membrane</location>
    </subcellularLocation>
</comment>
<dbReference type="GO" id="GO:0016020">
    <property type="term" value="C:membrane"/>
    <property type="evidence" value="ECO:0007669"/>
    <property type="project" value="UniProtKB-SubCell"/>
</dbReference>
<protein>
    <recommendedName>
        <fullName evidence="8">Cytochrome b561 domain-containing protein</fullName>
    </recommendedName>
</protein>
<evidence type="ECO:0000256" key="6">
    <source>
        <dbReference type="ARBA" id="ARBA00023136"/>
    </source>
</evidence>
<comment type="caution">
    <text evidence="9">The sequence shown here is derived from an EMBL/GenBank/DDBJ whole genome shotgun (WGS) entry which is preliminary data.</text>
</comment>
<keyword evidence="10" id="KW-1185">Reference proteome</keyword>
<dbReference type="InterPro" id="IPR006593">
    <property type="entry name" value="Cyt_b561/ferric_Rdtase_TM"/>
</dbReference>
<evidence type="ECO:0000313" key="10">
    <source>
        <dbReference type="Proteomes" id="UP000295192"/>
    </source>
</evidence>
<keyword evidence="6 7" id="KW-0472">Membrane</keyword>
<accession>A0A484B5S8</accession>
<feature type="transmembrane region" description="Helical" evidence="7">
    <location>
        <begin position="174"/>
        <end position="199"/>
    </location>
</feature>
<sequence length="276" mass="30624">MATTVMSGCSAMGLRDVCENPDLWAYVRTLKEHADVNVTGGQLLEGTASQSFSFDISSAVFYFGFCALISHLLLAGITAVVIQKCVSLKMVHTAGHAFYCTVAFVFFLGEALLVRHSGILVLWLGISNVDLLHSALGLLAFGIGVGGVGIKTLQKRERKREDPNATVRHFRSNHGFSGIVGCALLLCCVLSGLPLYFYTSKSLQLVHRFCALGSFATLMTSQMFSYNTGFARRQWKAHHVRLLKLFTFIALITTMNYEFRRFAREIVSLIIRQVWH</sequence>
<dbReference type="Gene3D" id="1.20.120.1770">
    <property type="match status" value="1"/>
</dbReference>
<feature type="transmembrane region" description="Helical" evidence="7">
    <location>
        <begin position="242"/>
        <end position="259"/>
    </location>
</feature>
<evidence type="ECO:0000256" key="4">
    <source>
        <dbReference type="ARBA" id="ARBA00022982"/>
    </source>
</evidence>
<evidence type="ECO:0000259" key="8">
    <source>
        <dbReference type="SMART" id="SM00665"/>
    </source>
</evidence>
<name>A0A484B5S8_DRONA</name>
<keyword evidence="4" id="KW-0249">Electron transport</keyword>
<dbReference type="STRING" id="7232.A0A484B5S8"/>
<evidence type="ECO:0000313" key="9">
    <source>
        <dbReference type="EMBL" id="TDG44196.1"/>
    </source>
</evidence>
<evidence type="ECO:0000256" key="2">
    <source>
        <dbReference type="ARBA" id="ARBA00022448"/>
    </source>
</evidence>
<gene>
    <name evidence="9" type="ORF">AWZ03_009370</name>
</gene>
<keyword evidence="2" id="KW-0813">Transport</keyword>
<dbReference type="Pfam" id="PF03188">
    <property type="entry name" value="Cytochrom_B561"/>
    <property type="match status" value="1"/>
</dbReference>
<evidence type="ECO:0000256" key="3">
    <source>
        <dbReference type="ARBA" id="ARBA00022692"/>
    </source>
</evidence>
<dbReference type="AlphaFoldDB" id="A0A484B5S8"/>
<dbReference type="SMART" id="SM00665">
    <property type="entry name" value="B561"/>
    <property type="match status" value="1"/>
</dbReference>